<dbReference type="GO" id="GO:0015288">
    <property type="term" value="F:porin activity"/>
    <property type="evidence" value="ECO:0007669"/>
    <property type="project" value="TreeGrafter"/>
</dbReference>
<evidence type="ECO:0000256" key="2">
    <source>
        <dbReference type="ARBA" id="ARBA00007613"/>
    </source>
</evidence>
<keyword evidence="5" id="KW-0812">Transmembrane</keyword>
<protein>
    <submittedName>
        <fullName evidence="9">TolC family protein</fullName>
    </submittedName>
</protein>
<keyword evidence="7" id="KW-0998">Cell outer membrane</keyword>
<dbReference type="SUPFAM" id="SSF56954">
    <property type="entry name" value="Outer membrane efflux proteins (OEP)"/>
    <property type="match status" value="1"/>
</dbReference>
<comment type="caution">
    <text evidence="9">The sequence shown here is derived from an EMBL/GenBank/DDBJ whole genome shotgun (WGS) entry which is preliminary data.</text>
</comment>
<evidence type="ECO:0000313" key="9">
    <source>
        <dbReference type="EMBL" id="MBA2225163.1"/>
    </source>
</evidence>
<dbReference type="Pfam" id="PF02321">
    <property type="entry name" value="OEP"/>
    <property type="match status" value="1"/>
</dbReference>
<keyword evidence="10" id="KW-1185">Reference proteome</keyword>
<evidence type="ECO:0000256" key="3">
    <source>
        <dbReference type="ARBA" id="ARBA00022448"/>
    </source>
</evidence>
<dbReference type="EMBL" id="JACEFB010000001">
    <property type="protein sequence ID" value="MBA2225163.1"/>
    <property type="molecule type" value="Genomic_DNA"/>
</dbReference>
<name>A0A7V8VBU1_9BACT</name>
<keyword evidence="4" id="KW-1134">Transmembrane beta strand</keyword>
<feature type="region of interest" description="Disordered" evidence="8">
    <location>
        <begin position="481"/>
        <end position="514"/>
    </location>
</feature>
<evidence type="ECO:0000256" key="1">
    <source>
        <dbReference type="ARBA" id="ARBA00004442"/>
    </source>
</evidence>
<evidence type="ECO:0000256" key="7">
    <source>
        <dbReference type="ARBA" id="ARBA00023237"/>
    </source>
</evidence>
<dbReference type="GO" id="GO:1990281">
    <property type="term" value="C:efflux pump complex"/>
    <property type="evidence" value="ECO:0007669"/>
    <property type="project" value="TreeGrafter"/>
</dbReference>
<keyword evidence="6" id="KW-0472">Membrane</keyword>
<accession>A0A7V8VBU1</accession>
<keyword evidence="3" id="KW-0813">Transport</keyword>
<dbReference type="PANTHER" id="PTHR30026">
    <property type="entry name" value="OUTER MEMBRANE PROTEIN TOLC"/>
    <property type="match status" value="1"/>
</dbReference>
<dbReference type="PANTHER" id="PTHR30026:SF20">
    <property type="entry name" value="OUTER MEMBRANE PROTEIN TOLC"/>
    <property type="match status" value="1"/>
</dbReference>
<evidence type="ECO:0000256" key="8">
    <source>
        <dbReference type="SAM" id="MobiDB-lite"/>
    </source>
</evidence>
<reference evidence="9 10" key="1">
    <citation type="submission" date="2020-07" db="EMBL/GenBank/DDBJ databases">
        <title>Thermogemmata thermophila gen. nov., sp. nov., a novel moderate thermophilic planctomycete from a Kamchatka hot spring.</title>
        <authorList>
            <person name="Elcheninov A.G."/>
            <person name="Podosokorskaya O.A."/>
            <person name="Kovaleva O.L."/>
            <person name="Novikov A."/>
            <person name="Bonch-Osmolovskaya E.A."/>
            <person name="Toshchakov S.V."/>
            <person name="Kublanov I.V."/>
        </authorList>
    </citation>
    <scope>NUCLEOTIDE SEQUENCE [LARGE SCALE GENOMIC DNA]</scope>
    <source>
        <strain evidence="9 10">2918</strain>
    </source>
</reference>
<comment type="similarity">
    <text evidence="2">Belongs to the outer membrane factor (OMF) (TC 1.B.17) family.</text>
</comment>
<dbReference type="Gene3D" id="1.20.1600.10">
    <property type="entry name" value="Outer membrane efflux proteins (OEP)"/>
    <property type="match status" value="1"/>
</dbReference>
<evidence type="ECO:0000256" key="4">
    <source>
        <dbReference type="ARBA" id="ARBA00022452"/>
    </source>
</evidence>
<proteinExistence type="inferred from homology"/>
<evidence type="ECO:0000256" key="5">
    <source>
        <dbReference type="ARBA" id="ARBA00022692"/>
    </source>
</evidence>
<gene>
    <name evidence="9" type="ORF">H0921_03195</name>
</gene>
<dbReference type="InterPro" id="IPR003423">
    <property type="entry name" value="OMP_efflux"/>
</dbReference>
<dbReference type="InterPro" id="IPR051906">
    <property type="entry name" value="TolC-like"/>
</dbReference>
<dbReference type="GO" id="GO:0015562">
    <property type="term" value="F:efflux transmembrane transporter activity"/>
    <property type="evidence" value="ECO:0007669"/>
    <property type="project" value="InterPro"/>
</dbReference>
<organism evidence="9 10">
    <name type="scientific">Thermogemmata fonticola</name>
    <dbReference type="NCBI Taxonomy" id="2755323"/>
    <lineage>
        <taxon>Bacteria</taxon>
        <taxon>Pseudomonadati</taxon>
        <taxon>Planctomycetota</taxon>
        <taxon>Planctomycetia</taxon>
        <taxon>Gemmatales</taxon>
        <taxon>Gemmataceae</taxon>
        <taxon>Thermogemmata</taxon>
    </lineage>
</organism>
<dbReference type="Proteomes" id="UP000542342">
    <property type="component" value="Unassembled WGS sequence"/>
</dbReference>
<dbReference type="GO" id="GO:0009279">
    <property type="term" value="C:cell outer membrane"/>
    <property type="evidence" value="ECO:0007669"/>
    <property type="project" value="UniProtKB-SubCell"/>
</dbReference>
<dbReference type="RefSeq" id="WP_194536549.1">
    <property type="nucleotide sequence ID" value="NZ_JACEFB010000001.1"/>
</dbReference>
<comment type="subcellular location">
    <subcellularLocation>
        <location evidence="1">Cell outer membrane</location>
    </subcellularLocation>
</comment>
<sequence>MPPLEEWVLAQNTKPDPPLSLPSPPAEVDNPLPITLGAALRLTGANALDIQIADERVRIASAQLARAQVLWLPSINLGVDYFRHDGQIQDVIGHVFTTSRSSLLLGAGPQATVSLTDAVYAPLAARQVERVAQADAQATRNDTTLAVALAYFQVQQARGEVAGALDTWRRAEELAKRTQKLAPDLAPELEVHRAKAEAARLRQVVESAYERWQTASAELSRLLRLPPGTLLTPIEDPALTIDLIVPQTPLQELIALSLSHRPELASYQAAVQAALVRLQQEQRRPFYPTVVIRGVGSYTAGLAGGYFGGGINDDLQNFNARFSVDLQAIWELEGLGLGNRARIRERQAEYRKALLELQRSRDIVAADVVQAHAQMERSIRRLQAAQEGVRQAQATVEKILQGLGQTRQVGGQQVLVFRPQEAVAAVIAIEQAYRNLYQAVADYNRAQFRLYRALGYPAQALIQPEHSGVTLPGTTVPQLPITAPQPVSVFPPLTAPQKPQSLERVPSESSGDGQ</sequence>
<dbReference type="AlphaFoldDB" id="A0A7V8VBU1"/>
<evidence type="ECO:0000256" key="6">
    <source>
        <dbReference type="ARBA" id="ARBA00023136"/>
    </source>
</evidence>
<evidence type="ECO:0000313" key="10">
    <source>
        <dbReference type="Proteomes" id="UP000542342"/>
    </source>
</evidence>